<name>A0A9D2MZS4_9FIRM</name>
<gene>
    <name evidence="1" type="ORF">H9704_07285</name>
</gene>
<dbReference type="AlphaFoldDB" id="A0A9D2MZS4"/>
<comment type="caution">
    <text evidence="1">The sequence shown here is derived from an EMBL/GenBank/DDBJ whole genome shotgun (WGS) entry which is preliminary data.</text>
</comment>
<proteinExistence type="predicted"/>
<dbReference type="Proteomes" id="UP000823910">
    <property type="component" value="Unassembled WGS sequence"/>
</dbReference>
<accession>A0A9D2MZS4</accession>
<protein>
    <submittedName>
        <fullName evidence="1">Uncharacterized protein</fullName>
    </submittedName>
</protein>
<sequence length="75" mass="8492">MKGYSYFLNRRNSADGFKESINGSIFVDKSLLIDFVNEKLSTKEKWILREPAAQVWEDDGAGDAGGLLYKRNPYG</sequence>
<reference evidence="1" key="1">
    <citation type="journal article" date="2021" name="PeerJ">
        <title>Extensive microbial diversity within the chicken gut microbiome revealed by metagenomics and culture.</title>
        <authorList>
            <person name="Gilroy R."/>
            <person name="Ravi A."/>
            <person name="Getino M."/>
            <person name="Pursley I."/>
            <person name="Horton D.L."/>
            <person name="Alikhan N.F."/>
            <person name="Baker D."/>
            <person name="Gharbi K."/>
            <person name="Hall N."/>
            <person name="Watson M."/>
            <person name="Adriaenssens E.M."/>
            <person name="Foster-Nyarko E."/>
            <person name="Jarju S."/>
            <person name="Secka A."/>
            <person name="Antonio M."/>
            <person name="Oren A."/>
            <person name="Chaudhuri R.R."/>
            <person name="La Ragione R."/>
            <person name="Hildebrand F."/>
            <person name="Pallen M.J."/>
        </authorList>
    </citation>
    <scope>NUCLEOTIDE SEQUENCE</scope>
    <source>
        <strain evidence="1">CHK180-15479</strain>
    </source>
</reference>
<evidence type="ECO:0000313" key="1">
    <source>
        <dbReference type="EMBL" id="HJC05940.1"/>
    </source>
</evidence>
<reference evidence="1" key="2">
    <citation type="submission" date="2021-04" db="EMBL/GenBank/DDBJ databases">
        <authorList>
            <person name="Gilroy R."/>
        </authorList>
    </citation>
    <scope>NUCLEOTIDE SEQUENCE</scope>
    <source>
        <strain evidence="1">CHK180-15479</strain>
    </source>
</reference>
<evidence type="ECO:0000313" key="2">
    <source>
        <dbReference type="Proteomes" id="UP000823910"/>
    </source>
</evidence>
<organism evidence="1 2">
    <name type="scientific">Candidatus Enterocloster excrementipullorum</name>
    <dbReference type="NCBI Taxonomy" id="2838559"/>
    <lineage>
        <taxon>Bacteria</taxon>
        <taxon>Bacillati</taxon>
        <taxon>Bacillota</taxon>
        <taxon>Clostridia</taxon>
        <taxon>Lachnospirales</taxon>
        <taxon>Lachnospiraceae</taxon>
        <taxon>Enterocloster</taxon>
    </lineage>
</organism>
<dbReference type="EMBL" id="DWWT01000029">
    <property type="protein sequence ID" value="HJC05940.1"/>
    <property type="molecule type" value="Genomic_DNA"/>
</dbReference>